<accession>A0A146KF99</accession>
<organism evidence="2">
    <name type="scientific">Trepomonas sp. PC1</name>
    <dbReference type="NCBI Taxonomy" id="1076344"/>
    <lineage>
        <taxon>Eukaryota</taxon>
        <taxon>Metamonada</taxon>
        <taxon>Diplomonadida</taxon>
        <taxon>Hexamitidae</taxon>
        <taxon>Hexamitinae</taxon>
        <taxon>Trepomonas</taxon>
    </lineage>
</organism>
<dbReference type="PANTHER" id="PTHR21580">
    <property type="entry name" value="SHIPPO-1-RELATED"/>
    <property type="match status" value="1"/>
</dbReference>
<proteinExistence type="predicted"/>
<sequence length="179" mass="20155">AARDRDPRPASIHAKFAEPALQSSPGPADLLIQRQNRPKITIKNSRIPVPAPETSIGNYVSNYDPCYNLVRKSPPSFSFHRKFEQKNLDKSPGPAFYQVQEARNPKITISGRHLEKSASQSPGFICPKTEIFGHKISLASRIEHKIENENPGPGAYNLERQFQPKITLHSKHDIKIKEI</sequence>
<feature type="non-terminal residue" evidence="2">
    <location>
        <position position="179"/>
    </location>
</feature>
<evidence type="ECO:0000313" key="2">
    <source>
        <dbReference type="EMBL" id="JAP95402.1"/>
    </source>
</evidence>
<dbReference type="InterPro" id="IPR010736">
    <property type="entry name" value="SHIPPO-rpt"/>
</dbReference>
<dbReference type="AlphaFoldDB" id="A0A146KF99"/>
<dbReference type="EMBL" id="GDID01001204">
    <property type="protein sequence ID" value="JAP95402.1"/>
    <property type="molecule type" value="Transcribed_RNA"/>
</dbReference>
<evidence type="ECO:0000256" key="1">
    <source>
        <dbReference type="SAM" id="MobiDB-lite"/>
    </source>
</evidence>
<feature type="non-terminal residue" evidence="2">
    <location>
        <position position="1"/>
    </location>
</feature>
<dbReference type="Pfam" id="PF07004">
    <property type="entry name" value="SHIPPO-rpt"/>
    <property type="match status" value="1"/>
</dbReference>
<dbReference type="InterPro" id="IPR051291">
    <property type="entry name" value="CIMAP"/>
</dbReference>
<name>A0A146KF99_9EUKA</name>
<gene>
    <name evidence="2" type="ORF">TPC1_11623</name>
</gene>
<protein>
    <submittedName>
        <fullName evidence="2">H-SHIPPO 1</fullName>
    </submittedName>
</protein>
<reference evidence="2" key="1">
    <citation type="submission" date="2015-07" db="EMBL/GenBank/DDBJ databases">
        <title>Adaptation to a free-living lifestyle via gene acquisitions in the diplomonad Trepomonas sp. PC1.</title>
        <authorList>
            <person name="Xu F."/>
            <person name="Jerlstrom-Hultqvist J."/>
            <person name="Kolisko M."/>
            <person name="Simpson A.G.B."/>
            <person name="Roger A.J."/>
            <person name="Svard S.G."/>
            <person name="Andersson J.O."/>
        </authorList>
    </citation>
    <scope>NUCLEOTIDE SEQUENCE</scope>
    <source>
        <strain evidence="2">PC1</strain>
    </source>
</reference>
<feature type="region of interest" description="Disordered" evidence="1">
    <location>
        <begin position="1"/>
        <end position="28"/>
    </location>
</feature>